<keyword evidence="4" id="KW-0092">Biotin</keyword>
<dbReference type="EC" id="6.3.4.15" evidence="5"/>
<dbReference type="SUPFAM" id="SSF50037">
    <property type="entry name" value="C-terminal domain of transcriptional repressors"/>
    <property type="match status" value="1"/>
</dbReference>
<keyword evidence="3" id="KW-0067">ATP-binding</keyword>
<comment type="caution">
    <text evidence="8">The sequence shown here is derived from an EMBL/GenBank/DDBJ whole genome shotgun (WGS) entry which is preliminary data.</text>
</comment>
<proteinExistence type="predicted"/>
<comment type="catalytic activity">
    <reaction evidence="6">
        <text>biotin + L-lysyl-[protein] + ATP = N(6)-biotinyl-L-lysyl-[protein] + AMP + diphosphate + H(+)</text>
        <dbReference type="Rhea" id="RHEA:11756"/>
        <dbReference type="Rhea" id="RHEA-COMP:9752"/>
        <dbReference type="Rhea" id="RHEA-COMP:10505"/>
        <dbReference type="ChEBI" id="CHEBI:15378"/>
        <dbReference type="ChEBI" id="CHEBI:29969"/>
        <dbReference type="ChEBI" id="CHEBI:30616"/>
        <dbReference type="ChEBI" id="CHEBI:33019"/>
        <dbReference type="ChEBI" id="CHEBI:57586"/>
        <dbReference type="ChEBI" id="CHEBI:83144"/>
        <dbReference type="ChEBI" id="CHEBI:456215"/>
        <dbReference type="EC" id="6.3.4.15"/>
    </reaction>
</comment>
<dbReference type="EMBL" id="RXMA01000008">
    <property type="protein sequence ID" value="RTR20679.1"/>
    <property type="molecule type" value="Genomic_DNA"/>
</dbReference>
<evidence type="ECO:0000256" key="6">
    <source>
        <dbReference type="ARBA" id="ARBA00047846"/>
    </source>
</evidence>
<dbReference type="NCBIfam" id="TIGR00121">
    <property type="entry name" value="birA_ligase"/>
    <property type="match status" value="1"/>
</dbReference>
<organism evidence="8 9">
    <name type="scientific">Azospirillum griseum</name>
    <dbReference type="NCBI Taxonomy" id="2496639"/>
    <lineage>
        <taxon>Bacteria</taxon>
        <taxon>Pseudomonadati</taxon>
        <taxon>Pseudomonadota</taxon>
        <taxon>Alphaproteobacteria</taxon>
        <taxon>Rhodospirillales</taxon>
        <taxon>Azospirillaceae</taxon>
        <taxon>Azospirillum</taxon>
    </lineage>
</organism>
<dbReference type="PROSITE" id="PS51733">
    <property type="entry name" value="BPL_LPL_CATALYTIC"/>
    <property type="match status" value="1"/>
</dbReference>
<keyword evidence="9" id="KW-1185">Reference proteome</keyword>
<dbReference type="Proteomes" id="UP000277007">
    <property type="component" value="Unassembled WGS sequence"/>
</dbReference>
<dbReference type="InterPro" id="IPR003142">
    <property type="entry name" value="BPL_C"/>
</dbReference>
<dbReference type="CDD" id="cd16442">
    <property type="entry name" value="BPL"/>
    <property type="match status" value="1"/>
</dbReference>
<evidence type="ECO:0000256" key="5">
    <source>
        <dbReference type="ARBA" id="ARBA00024227"/>
    </source>
</evidence>
<accession>A0A3S0I164</accession>
<keyword evidence="2" id="KW-0547">Nucleotide-binding</keyword>
<dbReference type="SUPFAM" id="SSF55681">
    <property type="entry name" value="Class II aaRS and biotin synthetases"/>
    <property type="match status" value="1"/>
</dbReference>
<feature type="domain" description="BPL/LPL catalytic" evidence="7">
    <location>
        <begin position="4"/>
        <end position="194"/>
    </location>
</feature>
<gene>
    <name evidence="8" type="ORF">EJ903_10735</name>
</gene>
<sequence length="264" mass="28331">MGGAHEGEVARLRLPPGFRIKAFDSVGSTNDEAKALARSGAGEGTMVWARRQDSGRGRRGRAWTSPEGNLYSSLVLRPQRAPAEAALVSFVAALAIAETAETVLPDPSGVRCKWPNDVLIHGRKLSGILLESEQGTDGAVDWLVLGVGINLRHFPETTDYAATSLLAEGAPAMTPLALLEIYADRLAQWYHRWLDCGFAPVRAAWLERARGLGGPILVRLADRTISGVFVDLDSDGVLLLDPDDGGPRQRITAGDVFFTQPPAV</sequence>
<dbReference type="InterPro" id="IPR045864">
    <property type="entry name" value="aa-tRNA-synth_II/BPL/LPL"/>
</dbReference>
<evidence type="ECO:0000256" key="2">
    <source>
        <dbReference type="ARBA" id="ARBA00022741"/>
    </source>
</evidence>
<dbReference type="InterPro" id="IPR004408">
    <property type="entry name" value="Biotin_CoA_COase_ligase"/>
</dbReference>
<keyword evidence="1 8" id="KW-0436">Ligase</keyword>
<dbReference type="Pfam" id="PF03099">
    <property type="entry name" value="BPL_LplA_LipB"/>
    <property type="match status" value="1"/>
</dbReference>
<dbReference type="GO" id="GO:0005524">
    <property type="term" value="F:ATP binding"/>
    <property type="evidence" value="ECO:0007669"/>
    <property type="project" value="UniProtKB-KW"/>
</dbReference>
<dbReference type="Gene3D" id="3.30.930.10">
    <property type="entry name" value="Bira Bifunctional Protein, Domain 2"/>
    <property type="match status" value="1"/>
</dbReference>
<reference evidence="8 9" key="1">
    <citation type="submission" date="2018-12" db="EMBL/GenBank/DDBJ databases">
        <authorList>
            <person name="Yang Y."/>
        </authorList>
    </citation>
    <scope>NUCLEOTIDE SEQUENCE [LARGE SCALE GENOMIC DNA]</scope>
    <source>
        <strain evidence="8 9">L-25-5w-1</strain>
    </source>
</reference>
<dbReference type="PANTHER" id="PTHR12835:SF5">
    <property type="entry name" value="BIOTIN--PROTEIN LIGASE"/>
    <property type="match status" value="1"/>
</dbReference>
<evidence type="ECO:0000313" key="8">
    <source>
        <dbReference type="EMBL" id="RTR20679.1"/>
    </source>
</evidence>
<dbReference type="GO" id="GO:0004077">
    <property type="term" value="F:biotin--[biotin carboxyl-carrier protein] ligase activity"/>
    <property type="evidence" value="ECO:0007669"/>
    <property type="project" value="UniProtKB-EC"/>
</dbReference>
<name>A0A3S0I164_9PROT</name>
<dbReference type="InterPro" id="IPR004143">
    <property type="entry name" value="BPL_LPL_catalytic"/>
</dbReference>
<evidence type="ECO:0000256" key="3">
    <source>
        <dbReference type="ARBA" id="ARBA00022840"/>
    </source>
</evidence>
<protein>
    <recommendedName>
        <fullName evidence="5">biotin--[biotin carboxyl-carrier protein] ligase</fullName>
        <ecNumber evidence="5">6.3.4.15</ecNumber>
    </recommendedName>
</protein>
<evidence type="ECO:0000256" key="4">
    <source>
        <dbReference type="ARBA" id="ARBA00023267"/>
    </source>
</evidence>
<dbReference type="OrthoDB" id="9807064at2"/>
<dbReference type="Pfam" id="PF02237">
    <property type="entry name" value="BPL_C"/>
    <property type="match status" value="1"/>
</dbReference>
<evidence type="ECO:0000259" key="7">
    <source>
        <dbReference type="PROSITE" id="PS51733"/>
    </source>
</evidence>
<evidence type="ECO:0000256" key="1">
    <source>
        <dbReference type="ARBA" id="ARBA00022598"/>
    </source>
</evidence>
<dbReference type="Gene3D" id="2.30.30.100">
    <property type="match status" value="1"/>
</dbReference>
<dbReference type="InterPro" id="IPR008988">
    <property type="entry name" value="Transcriptional_repressor_C"/>
</dbReference>
<dbReference type="GO" id="GO:0005737">
    <property type="term" value="C:cytoplasm"/>
    <property type="evidence" value="ECO:0007669"/>
    <property type="project" value="TreeGrafter"/>
</dbReference>
<dbReference type="AlphaFoldDB" id="A0A3S0I164"/>
<evidence type="ECO:0000313" key="9">
    <source>
        <dbReference type="Proteomes" id="UP000277007"/>
    </source>
</evidence>
<dbReference type="PANTHER" id="PTHR12835">
    <property type="entry name" value="BIOTIN PROTEIN LIGASE"/>
    <property type="match status" value="1"/>
</dbReference>